<feature type="transmembrane region" description="Helical" evidence="1">
    <location>
        <begin position="12"/>
        <end position="34"/>
    </location>
</feature>
<protein>
    <submittedName>
        <fullName evidence="2">Uncharacterized protein</fullName>
    </submittedName>
</protein>
<keyword evidence="1" id="KW-0472">Membrane</keyword>
<sequence length="48" mass="4933">MPAIVGGEDPVAFAALGVAVVAAILFEEVASLSLRRLIAEPRAPPLFS</sequence>
<name>A0A7W6RHQ4_9HYPH</name>
<keyword evidence="1" id="KW-0812">Transmembrane</keyword>
<evidence type="ECO:0000313" key="2">
    <source>
        <dbReference type="EMBL" id="MBB4272604.1"/>
    </source>
</evidence>
<reference evidence="2 3" key="1">
    <citation type="submission" date="2020-08" db="EMBL/GenBank/DDBJ databases">
        <title>Genomic Encyclopedia of Type Strains, Phase IV (KMG-V): Genome sequencing to study the core and pangenomes of soil and plant-associated prokaryotes.</title>
        <authorList>
            <person name="Whitman W."/>
        </authorList>
    </citation>
    <scope>NUCLEOTIDE SEQUENCE [LARGE SCALE GENOMIC DNA]</scope>
    <source>
        <strain evidence="2 3">SEMIA 402</strain>
    </source>
</reference>
<dbReference type="RefSeq" id="WP_183922490.1">
    <property type="nucleotide sequence ID" value="NZ_JACIGM010000001.1"/>
</dbReference>
<comment type="caution">
    <text evidence="2">The sequence shown here is derived from an EMBL/GenBank/DDBJ whole genome shotgun (WGS) entry which is preliminary data.</text>
</comment>
<accession>A0A7W6RHQ4</accession>
<dbReference type="AlphaFoldDB" id="A0A7W6RHQ4"/>
<keyword evidence="1" id="KW-1133">Transmembrane helix</keyword>
<proteinExistence type="predicted"/>
<evidence type="ECO:0000313" key="3">
    <source>
        <dbReference type="Proteomes" id="UP000533641"/>
    </source>
</evidence>
<organism evidence="2 3">
    <name type="scientific">Rhizobium mongolense</name>
    <dbReference type="NCBI Taxonomy" id="57676"/>
    <lineage>
        <taxon>Bacteria</taxon>
        <taxon>Pseudomonadati</taxon>
        <taxon>Pseudomonadota</taxon>
        <taxon>Alphaproteobacteria</taxon>
        <taxon>Hyphomicrobiales</taxon>
        <taxon>Rhizobiaceae</taxon>
        <taxon>Rhizobium/Agrobacterium group</taxon>
        <taxon>Rhizobium</taxon>
    </lineage>
</organism>
<gene>
    <name evidence="2" type="ORF">GGE12_000346</name>
</gene>
<dbReference type="Proteomes" id="UP000533641">
    <property type="component" value="Unassembled WGS sequence"/>
</dbReference>
<evidence type="ECO:0000256" key="1">
    <source>
        <dbReference type="SAM" id="Phobius"/>
    </source>
</evidence>
<dbReference type="EMBL" id="JACIGM010000001">
    <property type="protein sequence ID" value="MBB4272604.1"/>
    <property type="molecule type" value="Genomic_DNA"/>
</dbReference>